<feature type="binding site" evidence="10">
    <location>
        <begin position="35"/>
        <end position="42"/>
    </location>
    <ligand>
        <name>ATP</name>
        <dbReference type="ChEBI" id="CHEBI:30616"/>
    </ligand>
</feature>
<dbReference type="InterPro" id="IPR000212">
    <property type="entry name" value="DNA_helicase_UvrD/REP"/>
</dbReference>
<sequence>MAVVADRGERYWLDELNDEQRAAATHTGGPLLILAGAGTGKTTTLCARVAWLVAEGVPSERILLLTFTRRASREMLQRARGLVPASARVLGGTFHSVAHRLVRRHAAALGLPGGFGVLDAGDAADVLDLLREEAGHAKSRTRFPKKGTLLDIYSRTVNAQLPLSGVIAEHFPWVEDHREAISALFREYTTRKKALGVVDLDDLLLMWRALARDEVIGPRLASSFDHVLIDEYQDVNGLQVDLAQALAGFGCDITVVGDDFQAIYGFRSASAGHILDFPEQFPGTRVVTLERNYRSTQPVLDAANELAAQATRAFPKRLRADRPGGVRPAVIHVRDQGAEAEAVADRILEARENGSDLRDQAVLARTSHDSDQLELELLRRKIPYVKYGGLKYLEAAHVKDFVALLRLADNGGDEIAWFRVLQLVEGLGPASARKAMAVMAGAPRDLAESPLDEMGEGRLAAVPDRLAAWSEAREVIPSGARASADAVIAALVVARDEQRAGPRAEGLREVLAPLVRARYPDGAIRVQDLDQLVAAAHQVGDPRQFVAELVLDPPQSSADLAQPPHLDEDYLTLSTIHSAKGLEWDHVHVLAVYDGNFPACMSAGTSEQIDEERRLLYVGMTRARRTLSMYVPVRYHHRPRGIDDAHGYGKPSRFLTKAVLACCDVTRLPDDPLNPRGAPIVTARRLSVSPDSLFD</sequence>
<evidence type="ECO:0000256" key="8">
    <source>
        <dbReference type="ARBA" id="ARBA00034808"/>
    </source>
</evidence>
<dbReference type="AlphaFoldDB" id="A0A9X3NBY6"/>
<comment type="catalytic activity">
    <reaction evidence="9">
        <text>ATP + H2O = ADP + phosphate + H(+)</text>
        <dbReference type="Rhea" id="RHEA:13065"/>
        <dbReference type="ChEBI" id="CHEBI:15377"/>
        <dbReference type="ChEBI" id="CHEBI:15378"/>
        <dbReference type="ChEBI" id="CHEBI:30616"/>
        <dbReference type="ChEBI" id="CHEBI:43474"/>
        <dbReference type="ChEBI" id="CHEBI:456216"/>
        <dbReference type="EC" id="5.6.2.4"/>
    </reaction>
</comment>
<dbReference type="PROSITE" id="PS51217">
    <property type="entry name" value="UVRD_HELICASE_CTER"/>
    <property type="match status" value="1"/>
</dbReference>
<proteinExistence type="inferred from homology"/>
<dbReference type="GO" id="GO:0003677">
    <property type="term" value="F:DNA binding"/>
    <property type="evidence" value="ECO:0007669"/>
    <property type="project" value="InterPro"/>
</dbReference>
<evidence type="ECO:0000256" key="1">
    <source>
        <dbReference type="ARBA" id="ARBA00009922"/>
    </source>
</evidence>
<dbReference type="Gene3D" id="1.10.486.10">
    <property type="entry name" value="PCRA, domain 4"/>
    <property type="match status" value="1"/>
</dbReference>
<dbReference type="Pfam" id="PF13361">
    <property type="entry name" value="UvrD_C"/>
    <property type="match status" value="2"/>
</dbReference>
<keyword evidence="4 10" id="KW-0347">Helicase</keyword>
<name>A0A9X3NBY6_9ACTN</name>
<evidence type="ECO:0000256" key="5">
    <source>
        <dbReference type="ARBA" id="ARBA00022840"/>
    </source>
</evidence>
<dbReference type="GO" id="GO:0043138">
    <property type="term" value="F:3'-5' DNA helicase activity"/>
    <property type="evidence" value="ECO:0007669"/>
    <property type="project" value="UniProtKB-EC"/>
</dbReference>
<dbReference type="EMBL" id="JAPDDP010000019">
    <property type="protein sequence ID" value="MDA0181211.1"/>
    <property type="molecule type" value="Genomic_DNA"/>
</dbReference>
<dbReference type="InterPro" id="IPR027417">
    <property type="entry name" value="P-loop_NTPase"/>
</dbReference>
<reference evidence="13" key="1">
    <citation type="submission" date="2022-10" db="EMBL/GenBank/DDBJ databases">
        <title>The WGS of Solirubrobacter phytolaccae KCTC 29190.</title>
        <authorList>
            <person name="Jiang Z."/>
        </authorList>
    </citation>
    <scope>NUCLEOTIDE SEQUENCE</scope>
    <source>
        <strain evidence="13">KCTC 29190</strain>
    </source>
</reference>
<evidence type="ECO:0000256" key="6">
    <source>
        <dbReference type="ARBA" id="ARBA00023235"/>
    </source>
</evidence>
<comment type="similarity">
    <text evidence="1">Belongs to the helicase family. UvrD subfamily.</text>
</comment>
<evidence type="ECO:0000256" key="7">
    <source>
        <dbReference type="ARBA" id="ARBA00034617"/>
    </source>
</evidence>
<keyword evidence="2 10" id="KW-0547">Nucleotide-binding</keyword>
<evidence type="ECO:0000256" key="2">
    <source>
        <dbReference type="ARBA" id="ARBA00022741"/>
    </source>
</evidence>
<evidence type="ECO:0000256" key="10">
    <source>
        <dbReference type="PROSITE-ProRule" id="PRU00560"/>
    </source>
</evidence>
<evidence type="ECO:0000256" key="4">
    <source>
        <dbReference type="ARBA" id="ARBA00022806"/>
    </source>
</evidence>
<organism evidence="13 14">
    <name type="scientific">Solirubrobacter phytolaccae</name>
    <dbReference type="NCBI Taxonomy" id="1404360"/>
    <lineage>
        <taxon>Bacteria</taxon>
        <taxon>Bacillati</taxon>
        <taxon>Actinomycetota</taxon>
        <taxon>Thermoleophilia</taxon>
        <taxon>Solirubrobacterales</taxon>
        <taxon>Solirubrobacteraceae</taxon>
        <taxon>Solirubrobacter</taxon>
    </lineage>
</organism>
<accession>A0A9X3NBY6</accession>
<dbReference type="InterPro" id="IPR014016">
    <property type="entry name" value="UvrD-like_ATP-bd"/>
</dbReference>
<dbReference type="EC" id="5.6.2.4" evidence="8"/>
<dbReference type="PANTHER" id="PTHR11070">
    <property type="entry name" value="UVRD / RECB / PCRA DNA HELICASE FAMILY MEMBER"/>
    <property type="match status" value="1"/>
</dbReference>
<evidence type="ECO:0000256" key="3">
    <source>
        <dbReference type="ARBA" id="ARBA00022801"/>
    </source>
</evidence>
<comment type="caution">
    <text evidence="13">The sequence shown here is derived from an EMBL/GenBank/DDBJ whole genome shotgun (WGS) entry which is preliminary data.</text>
</comment>
<feature type="domain" description="UvrD-like helicase ATP-binding" evidence="11">
    <location>
        <begin position="14"/>
        <end position="296"/>
    </location>
</feature>
<dbReference type="Pfam" id="PF00580">
    <property type="entry name" value="UvrD-helicase"/>
    <property type="match status" value="1"/>
</dbReference>
<keyword evidence="3 10" id="KW-0378">Hydrolase</keyword>
<evidence type="ECO:0000313" key="13">
    <source>
        <dbReference type="EMBL" id="MDA0181211.1"/>
    </source>
</evidence>
<dbReference type="Gene3D" id="3.40.50.300">
    <property type="entry name" value="P-loop containing nucleotide triphosphate hydrolases"/>
    <property type="match status" value="2"/>
</dbReference>
<dbReference type="GO" id="GO:0016787">
    <property type="term" value="F:hydrolase activity"/>
    <property type="evidence" value="ECO:0007669"/>
    <property type="project" value="UniProtKB-UniRule"/>
</dbReference>
<dbReference type="SUPFAM" id="SSF52540">
    <property type="entry name" value="P-loop containing nucleoside triphosphate hydrolases"/>
    <property type="match status" value="1"/>
</dbReference>
<dbReference type="PANTHER" id="PTHR11070:SF3">
    <property type="entry name" value="DNA 3'-5' HELICASE"/>
    <property type="match status" value="1"/>
</dbReference>
<comment type="catalytic activity">
    <reaction evidence="7">
        <text>Couples ATP hydrolysis with the unwinding of duplex DNA by translocating in the 3'-5' direction.</text>
        <dbReference type="EC" id="5.6.2.4"/>
    </reaction>
</comment>
<dbReference type="CDD" id="cd17932">
    <property type="entry name" value="DEXQc_UvrD"/>
    <property type="match status" value="1"/>
</dbReference>
<dbReference type="InterPro" id="IPR013986">
    <property type="entry name" value="DExx_box_DNA_helicase_dom_sf"/>
</dbReference>
<dbReference type="GO" id="GO:0000725">
    <property type="term" value="P:recombinational repair"/>
    <property type="evidence" value="ECO:0007669"/>
    <property type="project" value="TreeGrafter"/>
</dbReference>
<dbReference type="Proteomes" id="UP001147653">
    <property type="component" value="Unassembled WGS sequence"/>
</dbReference>
<keyword evidence="5 10" id="KW-0067">ATP-binding</keyword>
<evidence type="ECO:0000313" key="14">
    <source>
        <dbReference type="Proteomes" id="UP001147653"/>
    </source>
</evidence>
<dbReference type="PROSITE" id="PS51198">
    <property type="entry name" value="UVRD_HELICASE_ATP_BIND"/>
    <property type="match status" value="1"/>
</dbReference>
<evidence type="ECO:0000259" key="12">
    <source>
        <dbReference type="PROSITE" id="PS51217"/>
    </source>
</evidence>
<keyword evidence="6" id="KW-0413">Isomerase</keyword>
<keyword evidence="14" id="KW-1185">Reference proteome</keyword>
<evidence type="ECO:0000256" key="9">
    <source>
        <dbReference type="ARBA" id="ARBA00048988"/>
    </source>
</evidence>
<gene>
    <name evidence="13" type="ORF">OJ997_12965</name>
</gene>
<dbReference type="RefSeq" id="WP_270025521.1">
    <property type="nucleotide sequence ID" value="NZ_JAPDDP010000019.1"/>
</dbReference>
<protein>
    <recommendedName>
        <fullName evidence="8">DNA 3'-5' helicase</fullName>
        <ecNumber evidence="8">5.6.2.4</ecNumber>
    </recommendedName>
</protein>
<feature type="domain" description="UvrD-like helicase C-terminal" evidence="12">
    <location>
        <begin position="297"/>
        <end position="581"/>
    </location>
</feature>
<dbReference type="InterPro" id="IPR014017">
    <property type="entry name" value="DNA_helicase_UvrD-like_C"/>
</dbReference>
<dbReference type="GO" id="GO:0005524">
    <property type="term" value="F:ATP binding"/>
    <property type="evidence" value="ECO:0007669"/>
    <property type="project" value="UniProtKB-UniRule"/>
</dbReference>
<dbReference type="GO" id="GO:0005829">
    <property type="term" value="C:cytosol"/>
    <property type="evidence" value="ECO:0007669"/>
    <property type="project" value="TreeGrafter"/>
</dbReference>
<evidence type="ECO:0000259" key="11">
    <source>
        <dbReference type="PROSITE" id="PS51198"/>
    </source>
</evidence>
<dbReference type="Gene3D" id="1.10.10.160">
    <property type="match status" value="1"/>
</dbReference>